<dbReference type="GO" id="GO:0005730">
    <property type="term" value="C:nucleolus"/>
    <property type="evidence" value="ECO:0007669"/>
    <property type="project" value="TreeGrafter"/>
</dbReference>
<evidence type="ECO:0000256" key="7">
    <source>
        <dbReference type="ARBA" id="ARBA00022884"/>
    </source>
</evidence>
<dbReference type="GO" id="GO:0003723">
    <property type="term" value="F:RNA binding"/>
    <property type="evidence" value="ECO:0007669"/>
    <property type="project" value="UniProtKB-KW"/>
</dbReference>
<evidence type="ECO:0000256" key="4">
    <source>
        <dbReference type="ARBA" id="ARBA00022490"/>
    </source>
</evidence>
<dbReference type="InterPro" id="IPR036345">
    <property type="entry name" value="ExoRNase_PH_dom2_sf"/>
</dbReference>
<dbReference type="GO" id="GO:0000177">
    <property type="term" value="C:cytoplasmic exosome (RNase complex)"/>
    <property type="evidence" value="ECO:0007669"/>
    <property type="project" value="TreeGrafter"/>
</dbReference>
<dbReference type="PANTHER" id="PTHR11953:SF2">
    <property type="entry name" value="EXOSOME COMPLEX COMPONENT MTR3"/>
    <property type="match status" value="1"/>
</dbReference>
<dbReference type="GO" id="GO:0071028">
    <property type="term" value="P:nuclear mRNA surveillance"/>
    <property type="evidence" value="ECO:0007669"/>
    <property type="project" value="TreeGrafter"/>
</dbReference>
<dbReference type="Gene3D" id="3.30.230.70">
    <property type="entry name" value="GHMP Kinase, N-terminal domain"/>
    <property type="match status" value="1"/>
</dbReference>
<protein>
    <recommendedName>
        <fullName evidence="9">Exoribonuclease phosphorolytic domain-containing protein</fullName>
    </recommendedName>
</protein>
<dbReference type="GO" id="GO:0071051">
    <property type="term" value="P:poly(A)-dependent snoRNA 3'-end processing"/>
    <property type="evidence" value="ECO:0007669"/>
    <property type="project" value="TreeGrafter"/>
</dbReference>
<proteinExistence type="inferred from homology"/>
<keyword evidence="7" id="KW-0694">RNA-binding</keyword>
<comment type="subcellular location">
    <subcellularLocation>
        <location evidence="2">Cytoplasm</location>
    </subcellularLocation>
    <subcellularLocation>
        <location evidence="1">Nucleus</location>
    </subcellularLocation>
</comment>
<evidence type="ECO:0000256" key="3">
    <source>
        <dbReference type="ARBA" id="ARBA00006678"/>
    </source>
</evidence>
<reference evidence="10" key="1">
    <citation type="submission" date="2021-01" db="EMBL/GenBank/DDBJ databases">
        <authorList>
            <person name="Corre E."/>
            <person name="Pelletier E."/>
            <person name="Niang G."/>
            <person name="Scheremetjew M."/>
            <person name="Finn R."/>
            <person name="Kale V."/>
            <person name="Holt S."/>
            <person name="Cochrane G."/>
            <person name="Meng A."/>
            <person name="Brown T."/>
            <person name="Cohen L."/>
        </authorList>
    </citation>
    <scope>NUCLEOTIDE SEQUENCE</scope>
    <source>
        <strain evidence="10">CCMP1381</strain>
    </source>
</reference>
<keyword evidence="8" id="KW-0539">Nucleus</keyword>
<comment type="similarity">
    <text evidence="3">Belongs to the RNase PH family.</text>
</comment>
<evidence type="ECO:0000256" key="5">
    <source>
        <dbReference type="ARBA" id="ARBA00022552"/>
    </source>
</evidence>
<dbReference type="CDD" id="cd11371">
    <property type="entry name" value="RNase_PH_MTR3"/>
    <property type="match status" value="1"/>
</dbReference>
<dbReference type="EMBL" id="HBGS01062997">
    <property type="protein sequence ID" value="CAD9495722.1"/>
    <property type="molecule type" value="Transcribed_RNA"/>
</dbReference>
<accession>A0A7S2MPX6</accession>
<dbReference type="GO" id="GO:0006364">
    <property type="term" value="P:rRNA processing"/>
    <property type="evidence" value="ECO:0007669"/>
    <property type="project" value="UniProtKB-KW"/>
</dbReference>
<evidence type="ECO:0000256" key="2">
    <source>
        <dbReference type="ARBA" id="ARBA00004496"/>
    </source>
</evidence>
<dbReference type="PANTHER" id="PTHR11953">
    <property type="entry name" value="EXOSOME COMPLEX COMPONENT"/>
    <property type="match status" value="1"/>
</dbReference>
<dbReference type="InterPro" id="IPR027408">
    <property type="entry name" value="PNPase/RNase_PH_dom_sf"/>
</dbReference>
<keyword evidence="6" id="KW-0271">Exosome</keyword>
<evidence type="ECO:0000259" key="9">
    <source>
        <dbReference type="Pfam" id="PF01138"/>
    </source>
</evidence>
<evidence type="ECO:0000256" key="1">
    <source>
        <dbReference type="ARBA" id="ARBA00004123"/>
    </source>
</evidence>
<dbReference type="InterPro" id="IPR001247">
    <property type="entry name" value="ExoRNase_PH_dom1"/>
</dbReference>
<evidence type="ECO:0000313" key="10">
    <source>
        <dbReference type="EMBL" id="CAD9495722.1"/>
    </source>
</evidence>
<dbReference type="GO" id="GO:0016075">
    <property type="term" value="P:rRNA catabolic process"/>
    <property type="evidence" value="ECO:0007669"/>
    <property type="project" value="TreeGrafter"/>
</dbReference>
<dbReference type="GO" id="GO:0000176">
    <property type="term" value="C:nuclear exosome (RNase complex)"/>
    <property type="evidence" value="ECO:0007669"/>
    <property type="project" value="TreeGrafter"/>
</dbReference>
<name>A0A7S2MPX6_9STRA</name>
<dbReference type="SUPFAM" id="SSF54211">
    <property type="entry name" value="Ribosomal protein S5 domain 2-like"/>
    <property type="match status" value="1"/>
</dbReference>
<keyword evidence="5" id="KW-0698">rRNA processing</keyword>
<dbReference type="InterPro" id="IPR020568">
    <property type="entry name" value="Ribosomal_Su5_D2-typ_SF"/>
</dbReference>
<evidence type="ECO:0000256" key="6">
    <source>
        <dbReference type="ARBA" id="ARBA00022835"/>
    </source>
</evidence>
<gene>
    <name evidence="10" type="ORF">DSPE1174_LOCUS32800</name>
</gene>
<keyword evidence="4" id="KW-0963">Cytoplasm</keyword>
<dbReference type="InterPro" id="IPR050080">
    <property type="entry name" value="RNase_PH"/>
</dbReference>
<organism evidence="10">
    <name type="scientific">Octactis speculum</name>
    <dbReference type="NCBI Taxonomy" id="3111310"/>
    <lineage>
        <taxon>Eukaryota</taxon>
        <taxon>Sar</taxon>
        <taxon>Stramenopiles</taxon>
        <taxon>Ochrophyta</taxon>
        <taxon>Dictyochophyceae</taxon>
        <taxon>Dictyochales</taxon>
        <taxon>Dictyochaceae</taxon>
        <taxon>Octactis</taxon>
    </lineage>
</organism>
<evidence type="ECO:0000256" key="8">
    <source>
        <dbReference type="ARBA" id="ARBA00023242"/>
    </source>
</evidence>
<sequence>MVLSNCFRPICAARASIDSPSTDSTTSASQSREECCHLHADVGVLSQPDGSAYLESGSTKVMCAVYGPYPASTAHEAYRYSNDCQMACDLFFLDEATSAPGDSLGRGSFRASSQNKASESERDMAIMLQHAIQPAVLLESFPKCVVKVHTLVLQADGGELAAAICCASLALADAGIPMIGLVAACSMCTIPSGNCEGRGFIQVLDPSASEEGKSQGSMVLATLTRSIPAPIRNADDKGDETASEPSIVNHVTQWQQSGTFSGAMVMDALELCHRGCRQLHAELNNCLLMIANRSNKSLGSVEP</sequence>
<dbReference type="AlphaFoldDB" id="A0A7S2MPX6"/>
<dbReference type="GO" id="GO:0034475">
    <property type="term" value="P:U4 snRNA 3'-end processing"/>
    <property type="evidence" value="ECO:0007669"/>
    <property type="project" value="TreeGrafter"/>
</dbReference>
<feature type="domain" description="Exoribonuclease phosphorolytic" evidence="9">
    <location>
        <begin position="38"/>
        <end position="177"/>
    </location>
</feature>
<dbReference type="Pfam" id="PF01138">
    <property type="entry name" value="RNase_PH"/>
    <property type="match status" value="1"/>
</dbReference>
<dbReference type="SUPFAM" id="SSF55666">
    <property type="entry name" value="Ribonuclease PH domain 2-like"/>
    <property type="match status" value="1"/>
</dbReference>